<evidence type="ECO:0000256" key="1">
    <source>
        <dbReference type="ARBA" id="ARBA00001561"/>
    </source>
</evidence>
<comment type="similarity">
    <text evidence="3">Belongs to the N-acetylmuramoyl-L-alanine amidase 3 family.</text>
</comment>
<dbReference type="Proteomes" id="UP000190198">
    <property type="component" value="Unassembled WGS sequence"/>
</dbReference>
<dbReference type="Pfam" id="PF01520">
    <property type="entry name" value="Amidase_3"/>
    <property type="match status" value="1"/>
</dbReference>
<evidence type="ECO:0000313" key="13">
    <source>
        <dbReference type="Proteomes" id="UP000190198"/>
    </source>
</evidence>
<evidence type="ECO:0000259" key="11">
    <source>
        <dbReference type="PROSITE" id="PS51782"/>
    </source>
</evidence>
<dbReference type="GO" id="GO:0071555">
    <property type="term" value="P:cell wall organization"/>
    <property type="evidence" value="ECO:0007669"/>
    <property type="project" value="UniProtKB-KW"/>
</dbReference>
<dbReference type="AlphaFoldDB" id="A0A1T2KZ92"/>
<accession>A0A1T2KZ92</accession>
<dbReference type="PROSITE" id="PS51782">
    <property type="entry name" value="LYSM"/>
    <property type="match status" value="1"/>
</dbReference>
<dbReference type="FunFam" id="3.40.630.40:FF:000001">
    <property type="entry name" value="N-acetylmuramoyl-L-alanine amidase"/>
    <property type="match status" value="1"/>
</dbReference>
<dbReference type="SMART" id="SM00257">
    <property type="entry name" value="LysM"/>
    <property type="match status" value="1"/>
</dbReference>
<reference evidence="12 13" key="1">
    <citation type="submission" date="2016-11" db="EMBL/GenBank/DDBJ databases">
        <title>Mixed transmission modes and dynamic genome evolution in an obligate animal-bacterial symbiosis.</title>
        <authorList>
            <person name="Russell S.L."/>
            <person name="Corbett-Detig R.B."/>
            <person name="Cavanaugh C.M."/>
        </authorList>
    </citation>
    <scope>NUCLEOTIDE SEQUENCE [LARGE SCALE GENOMIC DNA]</scope>
    <source>
        <strain evidence="12">Sp-SM6</strain>
    </source>
</reference>
<evidence type="ECO:0000256" key="2">
    <source>
        <dbReference type="ARBA" id="ARBA00004418"/>
    </source>
</evidence>
<dbReference type="EC" id="3.5.1.28" evidence="4"/>
<evidence type="ECO:0000256" key="7">
    <source>
        <dbReference type="ARBA" id="ARBA00022801"/>
    </source>
</evidence>
<dbReference type="Gene3D" id="2.60.40.3500">
    <property type="match status" value="1"/>
</dbReference>
<evidence type="ECO:0000313" key="12">
    <source>
        <dbReference type="EMBL" id="OOZ38165.1"/>
    </source>
</evidence>
<proteinExistence type="inferred from homology"/>
<name>A0A1T2KZ92_9GAMM</name>
<sequence>MIGESIVLCYFLIIKGSRRVIVFARLLISLALLTSCFVSAPLFAGEQIKGVRSWSAPERTRLVFDTTGQVEHRIFTLDNPGRIVIDIKNCRLTDNSPALIENRFVKAMRSGVRDKSGIRLVLDLKENATAKSFQLKPNGSYGHRLVVDLYEKKPVSAETGVDEALARLAKAEQASKAAVAAKTKKAVTTEKVATIPAEPPKPARDLVIAIDAGHGGEDPGARGKRGTREKDVVLSISKKLKALVDAEPGMKGVLVRKGDYYIPLRKRMVIARKQKADFFVSIHADAFKDSRAHGASVYVLSKSGASSEAAKWLAVKENSSDLVGGVSLDDKDNVLASVLLDLSQSASMQVSHDVAGKTLGNLRKLGPTHSRKVQKARFVVLKSPDIPSMLVETAFISNPGEEKKLRKASYQKKLAEAILGGIRTYFHKSPPPDTWLARRNEPVKSDKYVIAPGDTLSEIAVKYSVRTSALRSINNINGDRIRIGQVLKIPAEG</sequence>
<dbReference type="InterPro" id="IPR021731">
    <property type="entry name" value="AMIN_dom"/>
</dbReference>
<protein>
    <recommendedName>
        <fullName evidence="9">N-acetylmuramoyl-L-alanine amidase AmiC</fullName>
        <ecNumber evidence="4">3.5.1.28</ecNumber>
    </recommendedName>
</protein>
<keyword evidence="7" id="KW-0378">Hydrolase</keyword>
<feature type="domain" description="LysM" evidence="11">
    <location>
        <begin position="446"/>
        <end position="489"/>
    </location>
</feature>
<dbReference type="SUPFAM" id="SSF54106">
    <property type="entry name" value="LysM domain"/>
    <property type="match status" value="1"/>
</dbReference>
<evidence type="ECO:0000256" key="4">
    <source>
        <dbReference type="ARBA" id="ARBA00011901"/>
    </source>
</evidence>
<dbReference type="InterPro" id="IPR018392">
    <property type="entry name" value="LysM"/>
</dbReference>
<evidence type="ECO:0000256" key="6">
    <source>
        <dbReference type="ARBA" id="ARBA00022764"/>
    </source>
</evidence>
<keyword evidence="10" id="KW-0472">Membrane</keyword>
<dbReference type="GO" id="GO:0030288">
    <property type="term" value="C:outer membrane-bounded periplasmic space"/>
    <property type="evidence" value="ECO:0007669"/>
    <property type="project" value="TreeGrafter"/>
</dbReference>
<comment type="caution">
    <text evidence="12">The sequence shown here is derived from an EMBL/GenBank/DDBJ whole genome shotgun (WGS) entry which is preliminary data.</text>
</comment>
<evidence type="ECO:0000256" key="3">
    <source>
        <dbReference type="ARBA" id="ARBA00010860"/>
    </source>
</evidence>
<dbReference type="SMART" id="SM00646">
    <property type="entry name" value="Ami_3"/>
    <property type="match status" value="1"/>
</dbReference>
<evidence type="ECO:0000256" key="10">
    <source>
        <dbReference type="SAM" id="Phobius"/>
    </source>
</evidence>
<keyword evidence="10" id="KW-0812">Transmembrane</keyword>
<dbReference type="GO" id="GO:0009253">
    <property type="term" value="P:peptidoglycan catabolic process"/>
    <property type="evidence" value="ECO:0007669"/>
    <property type="project" value="InterPro"/>
</dbReference>
<organism evidence="12 13">
    <name type="scientific">Solemya elarraichensis gill symbiont</name>
    <dbReference type="NCBI Taxonomy" id="1918949"/>
    <lineage>
        <taxon>Bacteria</taxon>
        <taxon>Pseudomonadati</taxon>
        <taxon>Pseudomonadota</taxon>
        <taxon>Gammaproteobacteria</taxon>
        <taxon>sulfur-oxidizing symbionts</taxon>
    </lineage>
</organism>
<dbReference type="GO" id="GO:0008745">
    <property type="term" value="F:N-acetylmuramoyl-L-alanine amidase activity"/>
    <property type="evidence" value="ECO:0007669"/>
    <property type="project" value="UniProtKB-EC"/>
</dbReference>
<dbReference type="InterPro" id="IPR036779">
    <property type="entry name" value="LysM_dom_sf"/>
</dbReference>
<dbReference type="Gene3D" id="3.40.630.40">
    <property type="entry name" value="Zn-dependent exopeptidases"/>
    <property type="match status" value="1"/>
</dbReference>
<keyword evidence="5" id="KW-0732">Signal</keyword>
<keyword evidence="10" id="KW-1133">Transmembrane helix</keyword>
<dbReference type="EMBL" id="MPRK01000209">
    <property type="protein sequence ID" value="OOZ38165.1"/>
    <property type="molecule type" value="Genomic_DNA"/>
</dbReference>
<dbReference type="CDD" id="cd02696">
    <property type="entry name" value="MurNAc-LAA"/>
    <property type="match status" value="1"/>
</dbReference>
<dbReference type="PANTHER" id="PTHR30404:SF6">
    <property type="entry name" value="N-ACETYLMURAMOYL-L-ALANINE AMIDASE AMIB"/>
    <property type="match status" value="1"/>
</dbReference>
<dbReference type="SUPFAM" id="SSF53187">
    <property type="entry name" value="Zn-dependent exopeptidases"/>
    <property type="match status" value="1"/>
</dbReference>
<dbReference type="Pfam" id="PF01476">
    <property type="entry name" value="LysM"/>
    <property type="match status" value="1"/>
</dbReference>
<evidence type="ECO:0000256" key="8">
    <source>
        <dbReference type="ARBA" id="ARBA00023316"/>
    </source>
</evidence>
<dbReference type="CDD" id="cd00118">
    <property type="entry name" value="LysM"/>
    <property type="match status" value="1"/>
</dbReference>
<gene>
    <name evidence="12" type="ORF">BOW52_09130</name>
</gene>
<dbReference type="PANTHER" id="PTHR30404">
    <property type="entry name" value="N-ACETYLMURAMOYL-L-ALANINE AMIDASE"/>
    <property type="match status" value="1"/>
</dbReference>
<evidence type="ECO:0000256" key="5">
    <source>
        <dbReference type="ARBA" id="ARBA00022729"/>
    </source>
</evidence>
<keyword evidence="6" id="KW-0574">Periplasm</keyword>
<feature type="transmembrane region" description="Helical" evidence="10">
    <location>
        <begin position="20"/>
        <end position="43"/>
    </location>
</feature>
<dbReference type="Gene3D" id="3.10.350.10">
    <property type="entry name" value="LysM domain"/>
    <property type="match status" value="1"/>
</dbReference>
<comment type="catalytic activity">
    <reaction evidence="1">
        <text>Hydrolyzes the link between N-acetylmuramoyl residues and L-amino acid residues in certain cell-wall glycopeptides.</text>
        <dbReference type="EC" id="3.5.1.28"/>
    </reaction>
</comment>
<evidence type="ECO:0000256" key="9">
    <source>
        <dbReference type="ARBA" id="ARBA00074581"/>
    </source>
</evidence>
<dbReference type="InterPro" id="IPR002508">
    <property type="entry name" value="MurNAc-LAA_cat"/>
</dbReference>
<keyword evidence="8" id="KW-0961">Cell wall biogenesis/degradation</keyword>
<keyword evidence="13" id="KW-1185">Reference proteome</keyword>
<dbReference type="InterPro" id="IPR050695">
    <property type="entry name" value="N-acetylmuramoyl_amidase_3"/>
</dbReference>
<dbReference type="Pfam" id="PF11741">
    <property type="entry name" value="AMIN"/>
    <property type="match status" value="1"/>
</dbReference>
<comment type="subcellular location">
    <subcellularLocation>
        <location evidence="2">Periplasm</location>
    </subcellularLocation>
</comment>